<evidence type="ECO:0000256" key="2">
    <source>
        <dbReference type="ARBA" id="ARBA00022490"/>
    </source>
</evidence>
<evidence type="ECO:0000313" key="17">
    <source>
        <dbReference type="EMBL" id="JAP43287.1"/>
    </source>
</evidence>
<feature type="domain" description="Kinesin motor" evidence="16">
    <location>
        <begin position="387"/>
        <end position="719"/>
    </location>
</feature>
<evidence type="ECO:0000256" key="1">
    <source>
        <dbReference type="ARBA" id="ARBA00004245"/>
    </source>
</evidence>
<feature type="region of interest" description="Disordered" evidence="15">
    <location>
        <begin position="721"/>
        <end position="778"/>
    </location>
</feature>
<dbReference type="InterPro" id="IPR019821">
    <property type="entry name" value="Kinesin_motor_CS"/>
</dbReference>
<comment type="subcellular location">
    <subcellularLocation>
        <location evidence="1">Cytoplasm</location>
        <location evidence="1">Cytoskeleton</location>
    </subcellularLocation>
</comment>
<evidence type="ECO:0000256" key="15">
    <source>
        <dbReference type="SAM" id="MobiDB-lite"/>
    </source>
</evidence>
<feature type="compositionally biased region" description="Basic and acidic residues" evidence="15">
    <location>
        <begin position="325"/>
        <end position="350"/>
    </location>
</feature>
<evidence type="ECO:0000256" key="11">
    <source>
        <dbReference type="ARBA" id="ARBA00023306"/>
    </source>
</evidence>
<keyword evidence="2" id="KW-0963">Cytoplasm</keyword>
<dbReference type="EMBL" id="GEEE01019938">
    <property type="protein sequence ID" value="JAP43287.1"/>
    <property type="molecule type" value="Transcribed_RNA"/>
</dbReference>
<dbReference type="GO" id="GO:0005874">
    <property type="term" value="C:microtubule"/>
    <property type="evidence" value="ECO:0007669"/>
    <property type="project" value="UniProtKB-KW"/>
</dbReference>
<dbReference type="InterPro" id="IPR036961">
    <property type="entry name" value="Kinesin_motor_dom_sf"/>
</dbReference>
<evidence type="ECO:0000256" key="8">
    <source>
        <dbReference type="ARBA" id="ARBA00023054"/>
    </source>
</evidence>
<dbReference type="GO" id="GO:0005524">
    <property type="term" value="F:ATP binding"/>
    <property type="evidence" value="ECO:0007669"/>
    <property type="project" value="UniProtKB-UniRule"/>
</dbReference>
<protein>
    <recommendedName>
        <fullName evidence="14">Kinesin-like protein</fullName>
    </recommendedName>
</protein>
<feature type="compositionally biased region" description="Low complexity" evidence="15">
    <location>
        <begin position="173"/>
        <end position="189"/>
    </location>
</feature>
<feature type="compositionally biased region" description="Polar residues" evidence="15">
    <location>
        <begin position="208"/>
        <end position="221"/>
    </location>
</feature>
<feature type="compositionally biased region" description="Basic and acidic residues" evidence="15">
    <location>
        <begin position="230"/>
        <end position="245"/>
    </location>
</feature>
<evidence type="ECO:0000256" key="14">
    <source>
        <dbReference type="RuleBase" id="RU000394"/>
    </source>
</evidence>
<dbReference type="PROSITE" id="PS50067">
    <property type="entry name" value="KINESIN_MOTOR_2"/>
    <property type="match status" value="1"/>
</dbReference>
<sequence length="923" mass="101133">MAGFEPCTLAVGVNVDIQRTDGRIHSAIISGVNRDAKTVTVEWYERGEAKGKEIELSAIFQLNPSLRLPETQQDTTTQSRGNLADQTISAQPPSLHRPTVANAPPEHRVGPPARAPAPQSSTNQRAAAVVSAPAPPDTSRPVSRLVGPSVAVSSRSNPLGIRGRNGGNHPSNTAPTPAAAVPTPATATTTDERPAQSRVGVAPVPTTGCASDITTSSSFTSLDARHRRGDAHEDMDTDEPGKDAADPPEFTHLGDIAQESTLHADADWDDSGDVLGPMPGFGSLNGGSVNGRGHYNEQKRNSARGAPPAPASAQSCQAASRKSSVVKEIERIQQRREERRAAQRAAREQPDFDPTNPSYEFLMMIREYQETLDYRPLTIADDIEVHQICVCVRKRPMNKKELARREIDVLTIPNKQQVLVHEPKTKVDLTKYLENQAFRFDYAFDETADNTLVYRYTAQPLVECIFERGMATCFAYGQTGSGKTHTMGGEFQGRGLQDCSNGIYALAARDVFHLNATKYSHEDLFVEAAFFEIYSGKVFDLLNKKAKLRVLEDGKNQVQVVGLRMEPVHSVDDVLHLLRHGADIRTSGQTSANQHSSRSHAVFQLILKKRTSNKLFGKFSLIDLAGNERGADTSSSDRITRMEGAEINKSLLALKECIRALGRKGTHLPFRASKLTQVLRDSFIGDRSRTCMIAMVSPGISCCEHTLNTLRYADRVKELGPAGQSCSTGGSASGDITYSSAVPSSRVPAQTGRQFTRGPLGDSIQGYPSGASHNGRSGSGYYDVATELSVPRAVVEERDISDDNGNDEDDLAMLRSANDGEVTEDLLNFHEVVSHIERLEEEVCDHHNTVCDLMTKWTSEHFRLKKVAGNVLYDVESYASRLEQLLTTQIGVLSSLKDKVSIWRREMRQEEEISSKLQQGRRH</sequence>
<feature type="region of interest" description="Disordered" evidence="15">
    <location>
        <begin position="266"/>
        <end position="356"/>
    </location>
</feature>
<feature type="region of interest" description="Disordered" evidence="15">
    <location>
        <begin position="88"/>
        <end position="251"/>
    </location>
</feature>
<evidence type="ECO:0000259" key="16">
    <source>
        <dbReference type="PROSITE" id="PS50067"/>
    </source>
</evidence>
<organism evidence="17">
    <name type="scientific">Schistocephalus solidus</name>
    <name type="common">Tapeworm</name>
    <dbReference type="NCBI Taxonomy" id="70667"/>
    <lineage>
        <taxon>Eukaryota</taxon>
        <taxon>Metazoa</taxon>
        <taxon>Spiralia</taxon>
        <taxon>Lophotrochozoa</taxon>
        <taxon>Platyhelminthes</taxon>
        <taxon>Cestoda</taxon>
        <taxon>Eucestoda</taxon>
        <taxon>Diphyllobothriidea</taxon>
        <taxon>Diphyllobothriidae</taxon>
        <taxon>Schistocephalus</taxon>
    </lineage>
</organism>
<dbReference type="AlphaFoldDB" id="A0A0X3P0E8"/>
<dbReference type="Pfam" id="PF00225">
    <property type="entry name" value="Kinesin"/>
    <property type="match status" value="1"/>
</dbReference>
<dbReference type="Gene3D" id="3.40.850.10">
    <property type="entry name" value="Kinesin motor domain"/>
    <property type="match status" value="1"/>
</dbReference>
<dbReference type="PROSITE" id="PS00411">
    <property type="entry name" value="KINESIN_MOTOR_1"/>
    <property type="match status" value="1"/>
</dbReference>
<keyword evidence="6" id="KW-0498">Mitosis</keyword>
<dbReference type="GO" id="GO:0008017">
    <property type="term" value="F:microtubule binding"/>
    <property type="evidence" value="ECO:0007669"/>
    <property type="project" value="InterPro"/>
</dbReference>
<dbReference type="PANTHER" id="PTHR47971">
    <property type="entry name" value="KINESIN-RELATED PROTEIN 6"/>
    <property type="match status" value="1"/>
</dbReference>
<dbReference type="PRINTS" id="PR00380">
    <property type="entry name" value="KINESINHEAVY"/>
</dbReference>
<accession>A0A0X3P0E8</accession>
<dbReference type="InterPro" id="IPR054473">
    <property type="entry name" value="KIF2A-like_N"/>
</dbReference>
<dbReference type="PANTHER" id="PTHR47971:SF8">
    <property type="entry name" value="KINESIN-LIKE PROTEIN"/>
    <property type="match status" value="1"/>
</dbReference>
<dbReference type="CDD" id="cd01367">
    <property type="entry name" value="KISc_KIF2_like"/>
    <property type="match status" value="1"/>
</dbReference>
<feature type="compositionally biased region" description="Low complexity" evidence="15">
    <location>
        <begin position="303"/>
        <end position="323"/>
    </location>
</feature>
<keyword evidence="3" id="KW-0132">Cell division</keyword>
<dbReference type="FunFam" id="3.40.850.10:FF:000012">
    <property type="entry name" value="Kinesin-like protein"/>
    <property type="match status" value="1"/>
</dbReference>
<dbReference type="InterPro" id="IPR027417">
    <property type="entry name" value="P-loop_NTPase"/>
</dbReference>
<evidence type="ECO:0000256" key="4">
    <source>
        <dbReference type="ARBA" id="ARBA00022701"/>
    </source>
</evidence>
<evidence type="ECO:0000256" key="7">
    <source>
        <dbReference type="ARBA" id="ARBA00022840"/>
    </source>
</evidence>
<dbReference type="Pfam" id="PF22923">
    <property type="entry name" value="KIF2A-like_1st"/>
    <property type="match status" value="1"/>
</dbReference>
<dbReference type="GO" id="GO:0007018">
    <property type="term" value="P:microtubule-based movement"/>
    <property type="evidence" value="ECO:0007669"/>
    <property type="project" value="InterPro"/>
</dbReference>
<name>A0A0X3P0E8_SCHSO</name>
<keyword evidence="9 13" id="KW-0505">Motor protein</keyword>
<dbReference type="GO" id="GO:0007019">
    <property type="term" value="P:microtubule depolymerization"/>
    <property type="evidence" value="ECO:0007669"/>
    <property type="project" value="TreeGrafter"/>
</dbReference>
<dbReference type="InterPro" id="IPR027640">
    <property type="entry name" value="Kinesin-like_fam"/>
</dbReference>
<evidence type="ECO:0000256" key="12">
    <source>
        <dbReference type="ARBA" id="ARBA00061030"/>
    </source>
</evidence>
<feature type="binding site" evidence="13">
    <location>
        <begin position="477"/>
        <end position="484"/>
    </location>
    <ligand>
        <name>ATP</name>
        <dbReference type="ChEBI" id="CHEBI:30616"/>
    </ligand>
</feature>
<comment type="similarity">
    <text evidence="12">Belongs to the TRAFAC class myosin-kinesin ATPase superfamily. Kinesin family. KIN-13 subfamily.</text>
</comment>
<keyword evidence="8" id="KW-0175">Coiled coil</keyword>
<evidence type="ECO:0000256" key="5">
    <source>
        <dbReference type="ARBA" id="ARBA00022741"/>
    </source>
</evidence>
<keyword evidence="7 13" id="KW-0067">ATP-binding</keyword>
<evidence type="ECO:0000256" key="3">
    <source>
        <dbReference type="ARBA" id="ARBA00022618"/>
    </source>
</evidence>
<keyword evidence="4 14" id="KW-0493">Microtubule</keyword>
<keyword evidence="11" id="KW-0131">Cell cycle</keyword>
<dbReference type="InterPro" id="IPR001752">
    <property type="entry name" value="Kinesin_motor_dom"/>
</dbReference>
<gene>
    <name evidence="17" type="primary">KIF2A</name>
    <name evidence="17" type="ORF">TR96385</name>
</gene>
<proteinExistence type="inferred from homology"/>
<feature type="compositionally biased region" description="Polar residues" evidence="15">
    <location>
        <begin position="724"/>
        <end position="754"/>
    </location>
</feature>
<evidence type="ECO:0000256" key="10">
    <source>
        <dbReference type="ARBA" id="ARBA00023212"/>
    </source>
</evidence>
<evidence type="ECO:0000256" key="6">
    <source>
        <dbReference type="ARBA" id="ARBA00022776"/>
    </source>
</evidence>
<dbReference type="SMART" id="SM00129">
    <property type="entry name" value="KISc"/>
    <property type="match status" value="1"/>
</dbReference>
<keyword evidence="10" id="KW-0206">Cytoskeleton</keyword>
<evidence type="ECO:0000256" key="13">
    <source>
        <dbReference type="PROSITE-ProRule" id="PRU00283"/>
    </source>
</evidence>
<reference evidence="17" key="1">
    <citation type="submission" date="2016-01" db="EMBL/GenBank/DDBJ databases">
        <title>Reference transcriptome for the parasite Schistocephalus solidus: insights into the molecular evolution of parasitism.</title>
        <authorList>
            <person name="Hebert F.O."/>
            <person name="Grambauer S."/>
            <person name="Barber I."/>
            <person name="Landry C.R."/>
            <person name="Aubin-Horth N."/>
        </authorList>
    </citation>
    <scope>NUCLEOTIDE SEQUENCE</scope>
</reference>
<dbReference type="GO" id="GO:0051301">
    <property type="term" value="P:cell division"/>
    <property type="evidence" value="ECO:0007669"/>
    <property type="project" value="UniProtKB-KW"/>
</dbReference>
<keyword evidence="5 13" id="KW-0547">Nucleotide-binding</keyword>
<dbReference type="SUPFAM" id="SSF52540">
    <property type="entry name" value="P-loop containing nucleoside triphosphate hydrolases"/>
    <property type="match status" value="1"/>
</dbReference>
<evidence type="ECO:0000256" key="9">
    <source>
        <dbReference type="ARBA" id="ARBA00023175"/>
    </source>
</evidence>
<dbReference type="GO" id="GO:0003777">
    <property type="term" value="F:microtubule motor activity"/>
    <property type="evidence" value="ECO:0007669"/>
    <property type="project" value="InterPro"/>
</dbReference>